<dbReference type="Gene3D" id="3.30.70.1230">
    <property type="entry name" value="Nucleotide cyclase"/>
    <property type="match status" value="1"/>
</dbReference>
<keyword evidence="3" id="KW-1003">Cell membrane</keyword>
<feature type="domain" description="HAMP" evidence="10">
    <location>
        <begin position="255"/>
        <end position="309"/>
    </location>
</feature>
<dbReference type="Pfam" id="PF00211">
    <property type="entry name" value="Guanylate_cyc"/>
    <property type="match status" value="1"/>
</dbReference>
<feature type="transmembrane region" description="Helical" evidence="8">
    <location>
        <begin position="153"/>
        <end position="178"/>
    </location>
</feature>
<dbReference type="CDD" id="cd06225">
    <property type="entry name" value="HAMP"/>
    <property type="match status" value="1"/>
</dbReference>
<dbReference type="InterPro" id="IPR001054">
    <property type="entry name" value="A/G_cyclase"/>
</dbReference>
<dbReference type="PANTHER" id="PTHR43081:SF17">
    <property type="entry name" value="BLL5647 PROTEIN"/>
    <property type="match status" value="1"/>
</dbReference>
<evidence type="ECO:0000256" key="2">
    <source>
        <dbReference type="ARBA" id="ARBA00005381"/>
    </source>
</evidence>
<keyword evidence="12" id="KW-1185">Reference proteome</keyword>
<evidence type="ECO:0000256" key="5">
    <source>
        <dbReference type="ARBA" id="ARBA00022989"/>
    </source>
</evidence>
<evidence type="ECO:0000313" key="11">
    <source>
        <dbReference type="EMBL" id="GAA2382222.1"/>
    </source>
</evidence>
<reference evidence="11 12" key="1">
    <citation type="journal article" date="2019" name="Int. J. Syst. Evol. Microbiol.">
        <title>The Global Catalogue of Microorganisms (GCM) 10K type strain sequencing project: providing services to taxonomists for standard genome sequencing and annotation.</title>
        <authorList>
            <consortium name="The Broad Institute Genomics Platform"/>
            <consortium name="The Broad Institute Genome Sequencing Center for Infectious Disease"/>
            <person name="Wu L."/>
            <person name="Ma J."/>
        </authorList>
    </citation>
    <scope>NUCLEOTIDE SEQUENCE [LARGE SCALE GENOMIC DNA]</scope>
    <source>
        <strain evidence="11 12">JCM 16227</strain>
    </source>
</reference>
<comment type="similarity">
    <text evidence="2">Belongs to the adenylyl cyclase class-3 family.</text>
</comment>
<dbReference type="SUPFAM" id="SSF55073">
    <property type="entry name" value="Nucleotide cyclase"/>
    <property type="match status" value="1"/>
</dbReference>
<evidence type="ECO:0000256" key="7">
    <source>
        <dbReference type="SAM" id="MobiDB-lite"/>
    </source>
</evidence>
<dbReference type="EMBL" id="BAAARB010000011">
    <property type="protein sequence ID" value="GAA2382222.1"/>
    <property type="molecule type" value="Genomic_DNA"/>
</dbReference>
<dbReference type="Proteomes" id="UP001501170">
    <property type="component" value="Unassembled WGS sequence"/>
</dbReference>
<comment type="caution">
    <text evidence="11">The sequence shown here is derived from an EMBL/GenBank/DDBJ whole genome shotgun (WGS) entry which is preliminary data.</text>
</comment>
<comment type="subcellular location">
    <subcellularLocation>
        <location evidence="1">Cell membrane</location>
        <topology evidence="1">Multi-pass membrane protein</topology>
    </subcellularLocation>
</comment>
<feature type="transmembrane region" description="Helical" evidence="8">
    <location>
        <begin position="199"/>
        <end position="221"/>
    </location>
</feature>
<feature type="transmembrane region" description="Helical" evidence="8">
    <location>
        <begin position="32"/>
        <end position="57"/>
    </location>
</feature>
<dbReference type="Gene3D" id="6.10.340.10">
    <property type="match status" value="1"/>
</dbReference>
<evidence type="ECO:0000313" key="12">
    <source>
        <dbReference type="Proteomes" id="UP001501170"/>
    </source>
</evidence>
<evidence type="ECO:0000259" key="9">
    <source>
        <dbReference type="PROSITE" id="PS50125"/>
    </source>
</evidence>
<keyword evidence="4 8" id="KW-0812">Transmembrane</keyword>
<dbReference type="SUPFAM" id="SSF158472">
    <property type="entry name" value="HAMP domain-like"/>
    <property type="match status" value="1"/>
</dbReference>
<dbReference type="InterPro" id="IPR029787">
    <property type="entry name" value="Nucleotide_cyclase"/>
</dbReference>
<feature type="transmembrane region" description="Helical" evidence="8">
    <location>
        <begin position="69"/>
        <end position="95"/>
    </location>
</feature>
<dbReference type="CDD" id="cd07302">
    <property type="entry name" value="CHD"/>
    <property type="match status" value="1"/>
</dbReference>
<dbReference type="PANTHER" id="PTHR43081">
    <property type="entry name" value="ADENYLATE CYCLASE, TERMINAL-DIFFERENTIATION SPECIFIC-RELATED"/>
    <property type="match status" value="1"/>
</dbReference>
<evidence type="ECO:0000256" key="1">
    <source>
        <dbReference type="ARBA" id="ARBA00004651"/>
    </source>
</evidence>
<gene>
    <name evidence="11" type="ORF">GCM10009855_22990</name>
</gene>
<dbReference type="RefSeq" id="WP_278125085.1">
    <property type="nucleotide sequence ID" value="NZ_BAAARB010000011.1"/>
</dbReference>
<organism evidence="11 12">
    <name type="scientific">Gordonia cholesterolivorans</name>
    <dbReference type="NCBI Taxonomy" id="559625"/>
    <lineage>
        <taxon>Bacteria</taxon>
        <taxon>Bacillati</taxon>
        <taxon>Actinomycetota</taxon>
        <taxon>Actinomycetes</taxon>
        <taxon>Mycobacteriales</taxon>
        <taxon>Gordoniaceae</taxon>
        <taxon>Gordonia</taxon>
    </lineage>
</organism>
<evidence type="ECO:0000256" key="6">
    <source>
        <dbReference type="ARBA" id="ARBA00023136"/>
    </source>
</evidence>
<dbReference type="InterPro" id="IPR003660">
    <property type="entry name" value="HAMP_dom"/>
</dbReference>
<proteinExistence type="inferred from homology"/>
<feature type="compositionally biased region" description="Basic and acidic residues" evidence="7">
    <location>
        <begin position="516"/>
        <end position="535"/>
    </location>
</feature>
<evidence type="ECO:0000256" key="3">
    <source>
        <dbReference type="ARBA" id="ARBA00022475"/>
    </source>
</evidence>
<feature type="transmembrane region" description="Helical" evidence="8">
    <location>
        <begin position="227"/>
        <end position="253"/>
    </location>
</feature>
<dbReference type="PROSITE" id="PS50125">
    <property type="entry name" value="GUANYLATE_CYCLASE_2"/>
    <property type="match status" value="1"/>
</dbReference>
<accession>A0ABN3HJT2</accession>
<evidence type="ECO:0000256" key="8">
    <source>
        <dbReference type="SAM" id="Phobius"/>
    </source>
</evidence>
<evidence type="ECO:0000259" key="10">
    <source>
        <dbReference type="PROSITE" id="PS50885"/>
    </source>
</evidence>
<keyword evidence="6 8" id="KW-0472">Membrane</keyword>
<feature type="transmembrane region" description="Helical" evidence="8">
    <location>
        <begin position="122"/>
        <end position="141"/>
    </location>
</feature>
<dbReference type="SMART" id="SM00044">
    <property type="entry name" value="CYCc"/>
    <property type="match status" value="1"/>
</dbReference>
<dbReference type="Pfam" id="PF00672">
    <property type="entry name" value="HAMP"/>
    <property type="match status" value="1"/>
</dbReference>
<protein>
    <submittedName>
        <fullName evidence="11">Adenylate/guanylate cyclase domain-containing protein</fullName>
    </submittedName>
</protein>
<sequence length="535" mass="57014">MNEPRGLSRDYGSTLLGAVDEGPRRQRIRIQLLLTTTIVGAQLIGIVVAISLALVGIPDPSFLRGDLVWVNFLALPVYIVCSLALGVLVGTVMTVRSLKWSMRDQVPTRDDARRTAWARRRLTALQALLWVGAAVMLGIWYGVVDPILIPKVVLIVLMSGIVVIAIVNIFVDVLLRPVYAKLMQAGFSVRGSSVRSRALSAWLIGTGVPLSGVFMVVLFAATSGRSSLVGVFVSVTVLVAVAAAVGLLAMFLFSWDVTGPIRNVQAGMSKVRGGDVSPAVDLVVYDASELGELQFGFNSMVAGLREQERVRDIFGRHVGRDVAAQALRSDPELGGAERTVAVIFVDVIGSTTLATEHTPTEVVAVLNRFFQQIVEAVETHRGLVNKFEGDAVLAIFGAPLEIDDPAGAALAASREIADRLARNVPELKAGIGVSFGTVVAGNVGAIQRFEFTVIGDPVNEGARLSEAAKEAPHLPFASERAVAAAGDDEARLWSPRTALVLRGRSAQTRIYTPTSRRTDSGSGRSEDHSAARGTP</sequence>
<dbReference type="SMART" id="SM00304">
    <property type="entry name" value="HAMP"/>
    <property type="match status" value="1"/>
</dbReference>
<feature type="region of interest" description="Disordered" evidence="7">
    <location>
        <begin position="504"/>
        <end position="535"/>
    </location>
</feature>
<name>A0ABN3HJT2_9ACTN</name>
<dbReference type="PROSITE" id="PS50885">
    <property type="entry name" value="HAMP"/>
    <property type="match status" value="1"/>
</dbReference>
<keyword evidence="5 8" id="KW-1133">Transmembrane helix</keyword>
<feature type="domain" description="Guanylate cyclase" evidence="9">
    <location>
        <begin position="341"/>
        <end position="465"/>
    </location>
</feature>
<dbReference type="InterPro" id="IPR050697">
    <property type="entry name" value="Adenylyl/Guanylyl_Cyclase_3/4"/>
</dbReference>
<evidence type="ECO:0000256" key="4">
    <source>
        <dbReference type="ARBA" id="ARBA00022692"/>
    </source>
</evidence>